<gene>
    <name evidence="1" type="ORF">RRG08_049920</name>
</gene>
<protein>
    <submittedName>
        <fullName evidence="1">Uncharacterized protein</fullName>
    </submittedName>
</protein>
<accession>A0AAE0XZA1</accession>
<dbReference type="AlphaFoldDB" id="A0AAE0XZA1"/>
<reference evidence="1" key="1">
    <citation type="journal article" date="2023" name="G3 (Bethesda)">
        <title>A reference genome for the long-term kleptoplast-retaining sea slug Elysia crispata morphotype clarki.</title>
        <authorList>
            <person name="Eastman K.E."/>
            <person name="Pendleton A.L."/>
            <person name="Shaikh M.A."/>
            <person name="Suttiyut T."/>
            <person name="Ogas R."/>
            <person name="Tomko P."/>
            <person name="Gavelis G."/>
            <person name="Widhalm J.R."/>
            <person name="Wisecaver J.H."/>
        </authorList>
    </citation>
    <scope>NUCLEOTIDE SEQUENCE</scope>
    <source>
        <strain evidence="1">ECLA1</strain>
    </source>
</reference>
<evidence type="ECO:0000313" key="2">
    <source>
        <dbReference type="Proteomes" id="UP001283361"/>
    </source>
</evidence>
<sequence>MEIQSPLFAPMTYSPCLNVIGDILTHLSELYGTSSGYVFTCGARIACVASLSLHYDHRQLLPQDWFPDFKQEEPHTELASLG</sequence>
<evidence type="ECO:0000313" key="1">
    <source>
        <dbReference type="EMBL" id="KAK3727297.1"/>
    </source>
</evidence>
<dbReference type="Proteomes" id="UP001283361">
    <property type="component" value="Unassembled WGS sequence"/>
</dbReference>
<keyword evidence="2" id="KW-1185">Reference proteome</keyword>
<name>A0AAE0XZA1_9GAST</name>
<dbReference type="EMBL" id="JAWDGP010007247">
    <property type="protein sequence ID" value="KAK3727297.1"/>
    <property type="molecule type" value="Genomic_DNA"/>
</dbReference>
<comment type="caution">
    <text evidence="1">The sequence shown here is derived from an EMBL/GenBank/DDBJ whole genome shotgun (WGS) entry which is preliminary data.</text>
</comment>
<proteinExistence type="predicted"/>
<organism evidence="1 2">
    <name type="scientific">Elysia crispata</name>
    <name type="common">lettuce slug</name>
    <dbReference type="NCBI Taxonomy" id="231223"/>
    <lineage>
        <taxon>Eukaryota</taxon>
        <taxon>Metazoa</taxon>
        <taxon>Spiralia</taxon>
        <taxon>Lophotrochozoa</taxon>
        <taxon>Mollusca</taxon>
        <taxon>Gastropoda</taxon>
        <taxon>Heterobranchia</taxon>
        <taxon>Euthyneura</taxon>
        <taxon>Panpulmonata</taxon>
        <taxon>Sacoglossa</taxon>
        <taxon>Placobranchoidea</taxon>
        <taxon>Plakobranchidae</taxon>
        <taxon>Elysia</taxon>
    </lineage>
</organism>